<dbReference type="RefSeq" id="XP_033660894.1">
    <property type="nucleotide sequence ID" value="XM_033814470.1"/>
</dbReference>
<evidence type="ECO:0000313" key="3">
    <source>
        <dbReference type="Proteomes" id="UP000799537"/>
    </source>
</evidence>
<proteinExistence type="predicted"/>
<gene>
    <name evidence="2" type="ORF">M409DRAFT_60405</name>
</gene>
<protein>
    <submittedName>
        <fullName evidence="2">Uncharacterized protein</fullName>
    </submittedName>
</protein>
<accession>A0A6A6BZ68</accession>
<name>A0A6A6BZ68_ZASCE</name>
<dbReference type="GeneID" id="54567742"/>
<organism evidence="2 3">
    <name type="scientific">Zasmidium cellare ATCC 36951</name>
    <dbReference type="NCBI Taxonomy" id="1080233"/>
    <lineage>
        <taxon>Eukaryota</taxon>
        <taxon>Fungi</taxon>
        <taxon>Dikarya</taxon>
        <taxon>Ascomycota</taxon>
        <taxon>Pezizomycotina</taxon>
        <taxon>Dothideomycetes</taxon>
        <taxon>Dothideomycetidae</taxon>
        <taxon>Mycosphaerellales</taxon>
        <taxon>Mycosphaerellaceae</taxon>
        <taxon>Zasmidium</taxon>
    </lineage>
</organism>
<dbReference type="Proteomes" id="UP000799537">
    <property type="component" value="Unassembled WGS sequence"/>
</dbReference>
<evidence type="ECO:0000313" key="2">
    <source>
        <dbReference type="EMBL" id="KAF2160005.1"/>
    </source>
</evidence>
<sequence>MSSANAAASTAINTNQATTPSTANAAQIAEKRAEAKRELLSAWEAFKEGRANDVANDISALGEQIFGRAAWTRPLHMLGPVIPETREAQQLRREGGKTALIDAVLAFLRAEDEGSYEVVFELGKKVYGMAEWSITV</sequence>
<reference evidence="2" key="1">
    <citation type="journal article" date="2020" name="Stud. Mycol.">
        <title>101 Dothideomycetes genomes: a test case for predicting lifestyles and emergence of pathogens.</title>
        <authorList>
            <person name="Haridas S."/>
            <person name="Albert R."/>
            <person name="Binder M."/>
            <person name="Bloem J."/>
            <person name="Labutti K."/>
            <person name="Salamov A."/>
            <person name="Andreopoulos B."/>
            <person name="Baker S."/>
            <person name="Barry K."/>
            <person name="Bills G."/>
            <person name="Bluhm B."/>
            <person name="Cannon C."/>
            <person name="Castanera R."/>
            <person name="Culley D."/>
            <person name="Daum C."/>
            <person name="Ezra D."/>
            <person name="Gonzalez J."/>
            <person name="Henrissat B."/>
            <person name="Kuo A."/>
            <person name="Liang C."/>
            <person name="Lipzen A."/>
            <person name="Lutzoni F."/>
            <person name="Magnuson J."/>
            <person name="Mondo S."/>
            <person name="Nolan M."/>
            <person name="Ohm R."/>
            <person name="Pangilinan J."/>
            <person name="Park H.-J."/>
            <person name="Ramirez L."/>
            <person name="Alfaro M."/>
            <person name="Sun H."/>
            <person name="Tritt A."/>
            <person name="Yoshinaga Y."/>
            <person name="Zwiers L.-H."/>
            <person name="Turgeon B."/>
            <person name="Goodwin S."/>
            <person name="Spatafora J."/>
            <person name="Crous P."/>
            <person name="Grigoriev I."/>
        </authorList>
    </citation>
    <scope>NUCLEOTIDE SEQUENCE</scope>
    <source>
        <strain evidence="2">ATCC 36951</strain>
    </source>
</reference>
<dbReference type="EMBL" id="ML993631">
    <property type="protein sequence ID" value="KAF2160005.1"/>
    <property type="molecule type" value="Genomic_DNA"/>
</dbReference>
<feature type="region of interest" description="Disordered" evidence="1">
    <location>
        <begin position="1"/>
        <end position="26"/>
    </location>
</feature>
<keyword evidence="3" id="KW-1185">Reference proteome</keyword>
<dbReference type="AlphaFoldDB" id="A0A6A6BZ68"/>
<evidence type="ECO:0000256" key="1">
    <source>
        <dbReference type="SAM" id="MobiDB-lite"/>
    </source>
</evidence>
<feature type="compositionally biased region" description="Low complexity" evidence="1">
    <location>
        <begin position="1"/>
        <end position="19"/>
    </location>
</feature>